<dbReference type="PANTHER" id="PTHR30461">
    <property type="entry name" value="DNA-INVERTASE FROM LAMBDOID PROPHAGE"/>
    <property type="match status" value="1"/>
</dbReference>
<dbReference type="InterPro" id="IPR036162">
    <property type="entry name" value="Resolvase-like_N_sf"/>
</dbReference>
<evidence type="ECO:0000313" key="3">
    <source>
        <dbReference type="Proteomes" id="UP000280066"/>
    </source>
</evidence>
<dbReference type="SMART" id="SM00857">
    <property type="entry name" value="Resolvase"/>
    <property type="match status" value="1"/>
</dbReference>
<dbReference type="AlphaFoldDB" id="A0A428IYM2"/>
<dbReference type="EMBL" id="RWIS01000018">
    <property type="protein sequence ID" value="RSK24202.1"/>
    <property type="molecule type" value="Genomic_DNA"/>
</dbReference>
<dbReference type="GO" id="GO:0003677">
    <property type="term" value="F:DNA binding"/>
    <property type="evidence" value="ECO:0007669"/>
    <property type="project" value="InterPro"/>
</dbReference>
<organism evidence="2 3">
    <name type="scientific">Hymenobacter metallilatus</name>
    <dbReference type="NCBI Taxonomy" id="2493666"/>
    <lineage>
        <taxon>Bacteria</taxon>
        <taxon>Pseudomonadati</taxon>
        <taxon>Bacteroidota</taxon>
        <taxon>Cytophagia</taxon>
        <taxon>Cytophagales</taxon>
        <taxon>Hymenobacteraceae</taxon>
        <taxon>Hymenobacter</taxon>
    </lineage>
</organism>
<gene>
    <name evidence="2" type="ORF">EI290_20695</name>
</gene>
<dbReference type="Gene3D" id="3.40.50.1390">
    <property type="entry name" value="Resolvase, N-terminal catalytic domain"/>
    <property type="match status" value="1"/>
</dbReference>
<dbReference type="Proteomes" id="UP000280066">
    <property type="component" value="Unassembled WGS sequence"/>
</dbReference>
<dbReference type="SUPFAM" id="SSF53041">
    <property type="entry name" value="Resolvase-like"/>
    <property type="match status" value="1"/>
</dbReference>
<dbReference type="PROSITE" id="PS51736">
    <property type="entry name" value="RECOMBINASES_3"/>
    <property type="match status" value="1"/>
</dbReference>
<dbReference type="RefSeq" id="WP_125433558.1">
    <property type="nucleotide sequence ID" value="NZ_RWIS01000018.1"/>
</dbReference>
<comment type="caution">
    <text evidence="2">The sequence shown here is derived from an EMBL/GenBank/DDBJ whole genome shotgun (WGS) entry which is preliminary data.</text>
</comment>
<reference evidence="2 3" key="1">
    <citation type="submission" date="2018-12" db="EMBL/GenBank/DDBJ databases">
        <authorList>
            <person name="Feng G."/>
            <person name="Zhu H."/>
        </authorList>
    </citation>
    <scope>NUCLEOTIDE SEQUENCE [LARGE SCALE GENOMIC DNA]</scope>
    <source>
        <strain evidence="2 3">9PBR-2</strain>
    </source>
</reference>
<proteinExistence type="predicted"/>
<dbReference type="CDD" id="cd03768">
    <property type="entry name" value="SR_ResInv"/>
    <property type="match status" value="1"/>
</dbReference>
<dbReference type="InterPro" id="IPR050639">
    <property type="entry name" value="SSR_resolvase"/>
</dbReference>
<evidence type="ECO:0000259" key="1">
    <source>
        <dbReference type="PROSITE" id="PS51736"/>
    </source>
</evidence>
<dbReference type="GO" id="GO:0000150">
    <property type="term" value="F:DNA strand exchange activity"/>
    <property type="evidence" value="ECO:0007669"/>
    <property type="project" value="InterPro"/>
</dbReference>
<keyword evidence="3" id="KW-1185">Reference proteome</keyword>
<feature type="domain" description="Resolvase/invertase-type recombinase catalytic" evidence="1">
    <location>
        <begin position="2"/>
        <end position="149"/>
    </location>
</feature>
<protein>
    <submittedName>
        <fullName evidence="2">Recombinase family protein</fullName>
    </submittedName>
</protein>
<dbReference type="Pfam" id="PF00239">
    <property type="entry name" value="Resolvase"/>
    <property type="match status" value="1"/>
</dbReference>
<dbReference type="PANTHER" id="PTHR30461:SF19">
    <property type="entry name" value="SITE-SPECIFIC RECOMBINASE RESOLVASE FAMILY"/>
    <property type="match status" value="1"/>
</dbReference>
<evidence type="ECO:0000313" key="2">
    <source>
        <dbReference type="EMBL" id="RSK24202.1"/>
    </source>
</evidence>
<sequence length="210" mass="22831">MKYYPFLRVSTKQQDTDRQLADLTTYATGRGWQLEAPIAETISGGKKNIARPGIQAVLTVARRGDVVLATEISRIGRDTAQVLLFLEELADRGVSVFVLNLNLTTLRSDGTRDAMAWAMLSVGAVFGQLERAGIRERVKSGVDHARTQGRIGGRRAGDVKTDEKFLTDHADVVKALGKQLTVREVMAVTGKSSGTVQKVRKLLATPLVGL</sequence>
<dbReference type="InterPro" id="IPR006119">
    <property type="entry name" value="Resolv_N"/>
</dbReference>
<dbReference type="OrthoDB" id="942413at2"/>
<name>A0A428IYM2_9BACT</name>
<accession>A0A428IYM2</accession>